<evidence type="ECO:0000313" key="2">
    <source>
        <dbReference type="Proteomes" id="UP000694406"/>
    </source>
</evidence>
<reference evidence="1" key="1">
    <citation type="submission" date="2025-08" db="UniProtKB">
        <authorList>
            <consortium name="Ensembl"/>
        </authorList>
    </citation>
    <scope>IDENTIFICATION</scope>
</reference>
<dbReference type="AlphaFoldDB" id="A0A8C5STT6"/>
<accession>A0A8C5STT6</accession>
<keyword evidence="2" id="KW-1185">Reference proteome</keyword>
<proteinExistence type="predicted"/>
<evidence type="ECO:0000313" key="1">
    <source>
        <dbReference type="Ensembl" id="ENSLLTP00000021412.1"/>
    </source>
</evidence>
<organism evidence="1 2">
    <name type="scientific">Laticauda laticaudata</name>
    <name type="common">Blue-ringed sea krait</name>
    <name type="synonym">Blue-lipped sea krait</name>
    <dbReference type="NCBI Taxonomy" id="8630"/>
    <lineage>
        <taxon>Eukaryota</taxon>
        <taxon>Metazoa</taxon>
        <taxon>Chordata</taxon>
        <taxon>Craniata</taxon>
        <taxon>Vertebrata</taxon>
        <taxon>Euteleostomi</taxon>
        <taxon>Lepidosauria</taxon>
        <taxon>Squamata</taxon>
        <taxon>Bifurcata</taxon>
        <taxon>Unidentata</taxon>
        <taxon>Episquamata</taxon>
        <taxon>Toxicofera</taxon>
        <taxon>Serpentes</taxon>
        <taxon>Colubroidea</taxon>
        <taxon>Elapidae</taxon>
        <taxon>Laticaudinae</taxon>
        <taxon>Laticauda</taxon>
    </lineage>
</organism>
<reference evidence="1" key="2">
    <citation type="submission" date="2025-09" db="UniProtKB">
        <authorList>
            <consortium name="Ensembl"/>
        </authorList>
    </citation>
    <scope>IDENTIFICATION</scope>
</reference>
<dbReference type="Ensembl" id="ENSLLTT00000022203.1">
    <property type="protein sequence ID" value="ENSLLTP00000021412.1"/>
    <property type="gene ID" value="ENSLLTG00000015980.1"/>
</dbReference>
<name>A0A8C5STT6_LATLA</name>
<sequence length="67" mass="7457">RTAYYPSLRRYSPAPSPSYYLIQGIPAHFPTAILTHPTSICQALNLFKGAWKVMGVESLGRAQLTFT</sequence>
<protein>
    <submittedName>
        <fullName evidence="1">Uncharacterized protein</fullName>
    </submittedName>
</protein>
<dbReference type="Proteomes" id="UP000694406">
    <property type="component" value="Unplaced"/>
</dbReference>